<reference evidence="4" key="1">
    <citation type="submission" date="2021-01" db="EMBL/GenBank/DDBJ databases">
        <title>A chromosome-scale assembly of European eel, Anguilla anguilla.</title>
        <authorList>
            <person name="Henkel C."/>
            <person name="Jong-Raadsen S.A."/>
            <person name="Dufour S."/>
            <person name="Weltzien F.-A."/>
            <person name="Palstra A.P."/>
            <person name="Pelster B."/>
            <person name="Spaink H.P."/>
            <person name="Van Den Thillart G.E."/>
            <person name="Jansen H."/>
            <person name="Zahm M."/>
            <person name="Klopp C."/>
            <person name="Cedric C."/>
            <person name="Louis A."/>
            <person name="Berthelot C."/>
            <person name="Parey E."/>
            <person name="Roest Crollius H."/>
            <person name="Montfort J."/>
            <person name="Robinson-Rechavi M."/>
            <person name="Bucao C."/>
            <person name="Bouchez O."/>
            <person name="Gislard M."/>
            <person name="Lluch J."/>
            <person name="Milhes M."/>
            <person name="Lampietro C."/>
            <person name="Lopez Roques C."/>
            <person name="Donnadieu C."/>
            <person name="Braasch I."/>
            <person name="Desvignes T."/>
            <person name="Postlethwait J."/>
            <person name="Bobe J."/>
            <person name="Guiguen Y."/>
            <person name="Dirks R."/>
        </authorList>
    </citation>
    <scope>NUCLEOTIDE SEQUENCE</scope>
    <source>
        <strain evidence="4">Tag_6206</strain>
        <tissue evidence="4">Liver</tissue>
    </source>
</reference>
<dbReference type="InterPro" id="IPR016187">
    <property type="entry name" value="CTDL_fold"/>
</dbReference>
<keyword evidence="5" id="KW-1185">Reference proteome</keyword>
<dbReference type="Pfam" id="PF20010">
    <property type="entry name" value="Collagen_trimer"/>
    <property type="match status" value="1"/>
</dbReference>
<name>A0A9D3RNG1_ANGAN</name>
<feature type="domain" description="Collagen type XV/XVIII trimerization" evidence="3">
    <location>
        <begin position="1"/>
        <end position="38"/>
    </location>
</feature>
<dbReference type="EMBL" id="JAFIRN010000016">
    <property type="protein sequence ID" value="KAG5834027.1"/>
    <property type="molecule type" value="Genomic_DNA"/>
</dbReference>
<protein>
    <recommendedName>
        <fullName evidence="6">Collagenase NC10/endostatin domain-containing protein</fullName>
    </recommendedName>
</protein>
<dbReference type="Proteomes" id="UP001044222">
    <property type="component" value="Chromosome 16"/>
</dbReference>
<sequence>MLATARRQQEGTLIFIEDRADLYIRVREGIRQVILGDYQAFSRDQENEVAAVQPPPVVHYEPENNPNSGAERLANSGPENQPLQPPPQRPEVPNNPRYPSNPDPRYPETRPHHHPQHRPRPPEPQPAAHEHTSGPGLHLIALNTPQVGNMRGIRGADYLCFQQARAVGLKGTFRAFLSSKLQDLYSIVRKSDRDNLPIVNLRDQVLFNSWESLFSMFMRKDILRDSAWPQKMVWHGSSSRGHRQTDNYCETWRMEDQVMTGMASSLQAGQLLEQAARSCSSRYIVLCIENSYIAQSKK</sequence>
<dbReference type="InterPro" id="IPR016186">
    <property type="entry name" value="C-type_lectin-like/link_sf"/>
</dbReference>
<evidence type="ECO:0000313" key="5">
    <source>
        <dbReference type="Proteomes" id="UP001044222"/>
    </source>
</evidence>
<proteinExistence type="predicted"/>
<evidence type="ECO:0000259" key="2">
    <source>
        <dbReference type="Pfam" id="PF06482"/>
    </source>
</evidence>
<dbReference type="InterPro" id="IPR045463">
    <property type="entry name" value="XV/XVIII_trimerization_dom"/>
</dbReference>
<dbReference type="InterPro" id="IPR010515">
    <property type="entry name" value="Collagenase_NC10/endostatin"/>
</dbReference>
<dbReference type="FunFam" id="3.40.1620.70:FF:000003">
    <property type="entry name" value="Collagen type XVIII alpha 1"/>
    <property type="match status" value="1"/>
</dbReference>
<evidence type="ECO:0008006" key="6">
    <source>
        <dbReference type="Google" id="ProtNLM"/>
    </source>
</evidence>
<accession>A0A9D3RNG1</accession>
<feature type="region of interest" description="Disordered" evidence="1">
    <location>
        <begin position="46"/>
        <end position="139"/>
    </location>
</feature>
<dbReference type="CDD" id="cd00247">
    <property type="entry name" value="Endostatin-like"/>
    <property type="match status" value="1"/>
</dbReference>
<organism evidence="4 5">
    <name type="scientific">Anguilla anguilla</name>
    <name type="common">European freshwater eel</name>
    <name type="synonym">Muraena anguilla</name>
    <dbReference type="NCBI Taxonomy" id="7936"/>
    <lineage>
        <taxon>Eukaryota</taxon>
        <taxon>Metazoa</taxon>
        <taxon>Chordata</taxon>
        <taxon>Craniata</taxon>
        <taxon>Vertebrata</taxon>
        <taxon>Euteleostomi</taxon>
        <taxon>Actinopterygii</taxon>
        <taxon>Neopterygii</taxon>
        <taxon>Teleostei</taxon>
        <taxon>Anguilliformes</taxon>
        <taxon>Anguillidae</taxon>
        <taxon>Anguilla</taxon>
    </lineage>
</organism>
<gene>
    <name evidence="4" type="ORF">ANANG_G00282300</name>
</gene>
<evidence type="ECO:0000313" key="4">
    <source>
        <dbReference type="EMBL" id="KAG5834027.1"/>
    </source>
</evidence>
<dbReference type="Gene3D" id="3.40.1620.70">
    <property type="match status" value="1"/>
</dbReference>
<dbReference type="FunFam" id="3.10.100.10:FF:000008">
    <property type="entry name" value="collagen alpha-1(XVIII) chain isoform X1"/>
    <property type="match status" value="1"/>
</dbReference>
<dbReference type="Gene3D" id="3.10.100.10">
    <property type="entry name" value="Mannose-Binding Protein A, subunit A"/>
    <property type="match status" value="1"/>
</dbReference>
<dbReference type="AlphaFoldDB" id="A0A9D3RNG1"/>
<evidence type="ECO:0000259" key="3">
    <source>
        <dbReference type="Pfam" id="PF20010"/>
    </source>
</evidence>
<feature type="domain" description="Collagenase NC10/endostatin" evidence="2">
    <location>
        <begin position="137"/>
        <end position="293"/>
    </location>
</feature>
<dbReference type="Pfam" id="PF06482">
    <property type="entry name" value="Endostatin"/>
    <property type="match status" value="1"/>
</dbReference>
<comment type="caution">
    <text evidence="4">The sequence shown here is derived from an EMBL/GenBank/DDBJ whole genome shotgun (WGS) entry which is preliminary data.</text>
</comment>
<evidence type="ECO:0000256" key="1">
    <source>
        <dbReference type="SAM" id="MobiDB-lite"/>
    </source>
</evidence>
<dbReference type="SUPFAM" id="SSF56436">
    <property type="entry name" value="C-type lectin-like"/>
    <property type="match status" value="1"/>
</dbReference>